<evidence type="ECO:0000313" key="3">
    <source>
        <dbReference type="Proteomes" id="UP000187609"/>
    </source>
</evidence>
<dbReference type="Proteomes" id="UP000187609">
    <property type="component" value="Unassembled WGS sequence"/>
</dbReference>
<dbReference type="InterPro" id="IPR004252">
    <property type="entry name" value="Probable_transposase_24"/>
</dbReference>
<reference evidence="2" key="1">
    <citation type="submission" date="2016-11" db="EMBL/GenBank/DDBJ databases">
        <title>The genome of Nicotiana attenuata.</title>
        <authorList>
            <person name="Xu S."/>
            <person name="Brockmoeller T."/>
            <person name="Gaquerel E."/>
            <person name="Navarro A."/>
            <person name="Kuhl H."/>
            <person name="Gase K."/>
            <person name="Ling Z."/>
            <person name="Zhou W."/>
            <person name="Kreitzer C."/>
            <person name="Stanke M."/>
            <person name="Tang H."/>
            <person name="Lyons E."/>
            <person name="Pandey P."/>
            <person name="Pandey S.P."/>
            <person name="Timmermann B."/>
            <person name="Baldwin I.T."/>
        </authorList>
    </citation>
    <scope>NUCLEOTIDE SEQUENCE [LARGE SCALE GENOMIC DNA]</scope>
    <source>
        <strain evidence="2">UT</strain>
    </source>
</reference>
<feature type="compositionally biased region" description="Polar residues" evidence="1">
    <location>
        <begin position="36"/>
        <end position="51"/>
    </location>
</feature>
<feature type="region of interest" description="Disordered" evidence="1">
    <location>
        <begin position="1"/>
        <end position="72"/>
    </location>
</feature>
<sequence length="361" mass="41463">MARKRQRNFSQEMLLPDFSEQQKEQMGGAAMPQPPQNWSQNEGQAIRSDSSASEERSKRPRGPTMMHSGWGKDGGILHVEFNDLSQAIGSDAARLSSKLDWRFVPKLYNDRIWSHIKENTDATEDMRRMISVGSKWKEWKHEAKLIGYEPYNNDIERLAKLSDRVEEDQWRALVHYWSSNEAKMTKKNGVKPSRIEVFKETHRRKNKQPVNEIADETMKEKDELAKLYPELNVPESAPNNVYAQIMGPDTHGNVRTLGKRAAPRFVYGPAYKRSQAEQREFDRRVEIEVEKATSAIRIDMEEKLSEAKEEIEAKEKNKSLGITIGSNGKLFGKEQVSDNSMDDHQQSLSPFSVVHTKKVSS</sequence>
<keyword evidence="3" id="KW-1185">Reference proteome</keyword>
<evidence type="ECO:0000313" key="2">
    <source>
        <dbReference type="EMBL" id="OIT08700.1"/>
    </source>
</evidence>
<dbReference type="Gramene" id="OIT08700">
    <property type="protein sequence ID" value="OIT08700"/>
    <property type="gene ID" value="A4A49_63261"/>
</dbReference>
<dbReference type="STRING" id="49451.A0A1J6IWQ7"/>
<dbReference type="EMBL" id="MJEQ01037183">
    <property type="protein sequence ID" value="OIT08700.1"/>
    <property type="molecule type" value="Genomic_DNA"/>
</dbReference>
<name>A0A1J6IWQ7_NICAT</name>
<protein>
    <submittedName>
        <fullName evidence="2">Uncharacterized protein</fullName>
    </submittedName>
</protein>
<dbReference type="PANTHER" id="PTHR33144">
    <property type="entry name" value="OS10G0409366 PROTEIN-RELATED"/>
    <property type="match status" value="1"/>
</dbReference>
<dbReference type="OMA" id="QNARSAH"/>
<feature type="region of interest" description="Disordered" evidence="1">
    <location>
        <begin position="332"/>
        <end position="361"/>
    </location>
</feature>
<gene>
    <name evidence="2" type="ORF">A4A49_63261</name>
</gene>
<proteinExistence type="predicted"/>
<evidence type="ECO:0000256" key="1">
    <source>
        <dbReference type="SAM" id="MobiDB-lite"/>
    </source>
</evidence>
<dbReference type="SMR" id="A0A1J6IWQ7"/>
<accession>A0A1J6IWQ7</accession>
<dbReference type="Pfam" id="PF03004">
    <property type="entry name" value="Transposase_24"/>
    <property type="match status" value="1"/>
</dbReference>
<organism evidence="2 3">
    <name type="scientific">Nicotiana attenuata</name>
    <name type="common">Coyote tobacco</name>
    <dbReference type="NCBI Taxonomy" id="49451"/>
    <lineage>
        <taxon>Eukaryota</taxon>
        <taxon>Viridiplantae</taxon>
        <taxon>Streptophyta</taxon>
        <taxon>Embryophyta</taxon>
        <taxon>Tracheophyta</taxon>
        <taxon>Spermatophyta</taxon>
        <taxon>Magnoliopsida</taxon>
        <taxon>eudicotyledons</taxon>
        <taxon>Gunneridae</taxon>
        <taxon>Pentapetalae</taxon>
        <taxon>asterids</taxon>
        <taxon>lamiids</taxon>
        <taxon>Solanales</taxon>
        <taxon>Solanaceae</taxon>
        <taxon>Nicotianoideae</taxon>
        <taxon>Nicotianeae</taxon>
        <taxon>Nicotiana</taxon>
    </lineage>
</organism>
<dbReference type="AlphaFoldDB" id="A0A1J6IWQ7"/>
<dbReference type="PANTHER" id="PTHR33144:SF46">
    <property type="entry name" value="OS04G0610000 PROTEIN"/>
    <property type="match status" value="1"/>
</dbReference>
<feature type="compositionally biased region" description="Basic and acidic residues" evidence="1">
    <location>
        <begin position="332"/>
        <end position="345"/>
    </location>
</feature>
<comment type="caution">
    <text evidence="2">The sequence shown here is derived from an EMBL/GenBank/DDBJ whole genome shotgun (WGS) entry which is preliminary data.</text>
</comment>